<comment type="cofactor">
    <cofactor evidence="3">
        <name>pyridoxal 5'-phosphate</name>
        <dbReference type="ChEBI" id="CHEBI:597326"/>
    </cofactor>
</comment>
<organism evidence="6 7">
    <name type="scientific">Methylobacterium oryzihabitans</name>
    <dbReference type="NCBI Taxonomy" id="2499852"/>
    <lineage>
        <taxon>Bacteria</taxon>
        <taxon>Pseudomonadati</taxon>
        <taxon>Pseudomonadota</taxon>
        <taxon>Alphaproteobacteria</taxon>
        <taxon>Hyphomicrobiales</taxon>
        <taxon>Methylobacteriaceae</taxon>
        <taxon>Methylobacterium</taxon>
    </lineage>
</organism>
<evidence type="ECO:0000256" key="2">
    <source>
        <dbReference type="HAMAP-Rule" id="MF_02087"/>
    </source>
</evidence>
<dbReference type="EMBL" id="SACP01000002">
    <property type="protein sequence ID" value="RVU21154.1"/>
    <property type="molecule type" value="Genomic_DNA"/>
</dbReference>
<evidence type="ECO:0000259" key="5">
    <source>
        <dbReference type="Pfam" id="PF01168"/>
    </source>
</evidence>
<dbReference type="FunFam" id="3.20.20.10:FF:000018">
    <property type="entry name" value="Pyridoxal phosphate homeostasis protein"/>
    <property type="match status" value="1"/>
</dbReference>
<evidence type="ECO:0000256" key="4">
    <source>
        <dbReference type="RuleBase" id="RU004514"/>
    </source>
</evidence>
<dbReference type="OrthoDB" id="9804072at2"/>
<feature type="domain" description="Alanine racemase N-terminal" evidence="5">
    <location>
        <begin position="25"/>
        <end position="222"/>
    </location>
</feature>
<dbReference type="PANTHER" id="PTHR10146:SF14">
    <property type="entry name" value="PYRIDOXAL PHOSPHATE HOMEOSTASIS PROTEIN"/>
    <property type="match status" value="1"/>
</dbReference>
<feature type="modified residue" description="N6-(pyridoxal phosphate)lysine" evidence="2 3">
    <location>
        <position position="37"/>
    </location>
</feature>
<name>A0A437PGA4_9HYPH</name>
<dbReference type="Pfam" id="PF01168">
    <property type="entry name" value="Ala_racemase_N"/>
    <property type="match status" value="1"/>
</dbReference>
<keyword evidence="1 2" id="KW-0663">Pyridoxal phosphate</keyword>
<evidence type="ECO:0000313" key="6">
    <source>
        <dbReference type="EMBL" id="RVU21154.1"/>
    </source>
</evidence>
<dbReference type="SUPFAM" id="SSF51419">
    <property type="entry name" value="PLP-binding barrel"/>
    <property type="match status" value="1"/>
</dbReference>
<proteinExistence type="inferred from homology"/>
<dbReference type="InterPro" id="IPR029066">
    <property type="entry name" value="PLP-binding_barrel"/>
</dbReference>
<gene>
    <name evidence="6" type="ORF">EOE48_03395</name>
</gene>
<accession>A0A437PGA4</accession>
<evidence type="ECO:0000256" key="1">
    <source>
        <dbReference type="ARBA" id="ARBA00022898"/>
    </source>
</evidence>
<protein>
    <recommendedName>
        <fullName evidence="2">Pyridoxal phosphate homeostasis protein</fullName>
        <shortName evidence="2">PLP homeostasis protein</shortName>
    </recommendedName>
</protein>
<reference evidence="6 7" key="1">
    <citation type="submission" date="2019-01" db="EMBL/GenBank/DDBJ databases">
        <authorList>
            <person name="Chen W.-M."/>
        </authorList>
    </citation>
    <scope>NUCLEOTIDE SEQUENCE [LARGE SCALE GENOMIC DNA]</scope>
    <source>
        <strain evidence="6 7">TER-1</strain>
    </source>
</reference>
<dbReference type="Proteomes" id="UP000286997">
    <property type="component" value="Unassembled WGS sequence"/>
</dbReference>
<dbReference type="InterPro" id="IPR001608">
    <property type="entry name" value="Ala_racemase_N"/>
</dbReference>
<dbReference type="AlphaFoldDB" id="A0A437PGA4"/>
<dbReference type="CDD" id="cd00635">
    <property type="entry name" value="PLPDE_III_YBL036c_like"/>
    <property type="match status" value="1"/>
</dbReference>
<dbReference type="PANTHER" id="PTHR10146">
    <property type="entry name" value="PROLINE SYNTHETASE CO-TRANSCRIBED BACTERIAL HOMOLOG PROTEIN"/>
    <property type="match status" value="1"/>
</dbReference>
<keyword evidence="7" id="KW-1185">Reference proteome</keyword>
<dbReference type="HAMAP" id="MF_02087">
    <property type="entry name" value="PLP_homeostasis"/>
    <property type="match status" value="1"/>
</dbReference>
<dbReference type="NCBIfam" id="TIGR00044">
    <property type="entry name" value="YggS family pyridoxal phosphate-dependent enzyme"/>
    <property type="match status" value="1"/>
</dbReference>
<comment type="function">
    <text evidence="2">Pyridoxal 5'-phosphate (PLP)-binding protein, which is involved in PLP homeostasis.</text>
</comment>
<sequence>MSESVVTQWQAVRDEIARAASDNERTPGDVTLVAVSKTVAAEGIRPVLEAGQRVFGENYVQETAAKWPGLREAYPDVELHLIGPLQSNKAREAVALFDVIQTLDRTSLAAALAKEVRRAGRQPVLLVQVNTGDEPQKGGVSPSAVDAFLAECRDTHGLTVSGLMCIPPAEDPPSAHFGMLAAIAARHGLTWLSMGMSADYPAAIQMGATHVRVGSAIFGARPAKT</sequence>
<evidence type="ECO:0000313" key="7">
    <source>
        <dbReference type="Proteomes" id="UP000286997"/>
    </source>
</evidence>
<comment type="similarity">
    <text evidence="2 4">Belongs to the pyridoxal phosphate-binding protein YggS/PROSC family.</text>
</comment>
<comment type="caution">
    <text evidence="6">The sequence shown here is derived from an EMBL/GenBank/DDBJ whole genome shotgun (WGS) entry which is preliminary data.</text>
</comment>
<dbReference type="Gene3D" id="3.20.20.10">
    <property type="entry name" value="Alanine racemase"/>
    <property type="match status" value="1"/>
</dbReference>
<dbReference type="GO" id="GO:0030170">
    <property type="term" value="F:pyridoxal phosphate binding"/>
    <property type="evidence" value="ECO:0007669"/>
    <property type="project" value="UniProtKB-UniRule"/>
</dbReference>
<dbReference type="RefSeq" id="WP_127727373.1">
    <property type="nucleotide sequence ID" value="NZ_SACP01000002.1"/>
</dbReference>
<dbReference type="InterPro" id="IPR011078">
    <property type="entry name" value="PyrdxlP_homeostasis"/>
</dbReference>
<evidence type="ECO:0000256" key="3">
    <source>
        <dbReference type="PIRSR" id="PIRSR004848-1"/>
    </source>
</evidence>
<dbReference type="PIRSF" id="PIRSF004848">
    <property type="entry name" value="YBL036c_PLPDEIII"/>
    <property type="match status" value="1"/>
</dbReference>